<dbReference type="Proteomes" id="UP000241961">
    <property type="component" value="Segment"/>
</dbReference>
<evidence type="ECO:0000313" key="2">
    <source>
        <dbReference type="Proteomes" id="UP000241961"/>
    </source>
</evidence>
<gene>
    <name evidence="1" type="ORF">mutPK1A2_p54</name>
</gene>
<sequence>MLGITGQRSLSHQSKVATEVAPIVDISEVSDVNSYLNQKHLSGKQEDYTVLAKKGSRYSLYAATGSKPEDKWLPLEQATLPDSSALDLIDTIDVEVASASDTVEVNVTKEGTVCIQTPMKGLAGDTVYRQELTANINLTINENGSQSDTVKLNISIPNLPGTSSGSYYTVDNVLCTSFGDDSPVIANIDVDKATTNLIAVTLRKETATDIKLSLVIRWSMPVEVV</sequence>
<evidence type="ECO:0000313" key="1">
    <source>
        <dbReference type="EMBL" id="ATS93353.1"/>
    </source>
</evidence>
<proteinExistence type="predicted"/>
<accession>A0A2H4N092</accession>
<reference evidence="1 2" key="1">
    <citation type="journal article" date="2017" name="Nat. Commun.">
        <title>Internalization of a polysialic acid-binding Escherichia coli bacteriophage into eukaryotic neuroblastoma cells.</title>
        <authorList>
            <person name="Lehti T.A."/>
            <person name="Pajunen M.I."/>
            <person name="Skog M.S."/>
            <person name="Finne J."/>
        </authorList>
    </citation>
    <scope>NUCLEOTIDE SEQUENCE [LARGE SCALE GENOMIC DNA]</scope>
</reference>
<protein>
    <submittedName>
        <fullName evidence="1">Uncharacterized protein</fullName>
    </submittedName>
</protein>
<organism evidence="1 2">
    <name type="scientific">Escherichia phage mutPK1A2</name>
    <dbReference type="NCBI Taxonomy" id="2783800"/>
    <lineage>
        <taxon>Viruses</taxon>
        <taxon>Duplodnaviria</taxon>
        <taxon>Heunggongvirae</taxon>
        <taxon>Uroviricota</taxon>
        <taxon>Caudoviricetes</taxon>
        <taxon>Autographivirales</taxon>
        <taxon>Autosignataviridae</taxon>
        <taxon>Molineuxvirinae</taxon>
        <taxon>Vectrevirus</taxon>
        <taxon>Vectrevirus mutPK1A2</taxon>
    </lineage>
</organism>
<name>A0A2H4N092_9CAUD</name>
<dbReference type="EMBL" id="MG004687">
    <property type="protein sequence ID" value="ATS93353.1"/>
    <property type="molecule type" value="Genomic_DNA"/>
</dbReference>
<keyword evidence="2" id="KW-1185">Reference proteome</keyword>